<evidence type="ECO:0000313" key="2">
    <source>
        <dbReference type="WBParaSite" id="PgR016_g102_t02"/>
    </source>
</evidence>
<sequence>MGYPGKFSIFSVDCKGNQGEYRRLLVLVLNSLTLCENSIVVVPFRRWHSRIYSTPHLCEKGSGYTNS</sequence>
<proteinExistence type="predicted"/>
<name>A0A915AU80_PARUN</name>
<dbReference type="AlphaFoldDB" id="A0A915AU80"/>
<reference evidence="2" key="1">
    <citation type="submission" date="2022-11" db="UniProtKB">
        <authorList>
            <consortium name="WormBaseParasite"/>
        </authorList>
    </citation>
    <scope>IDENTIFICATION</scope>
</reference>
<accession>A0A915AU80</accession>
<dbReference type="Proteomes" id="UP000887569">
    <property type="component" value="Unplaced"/>
</dbReference>
<dbReference type="WBParaSite" id="PgR016_g102_t02">
    <property type="protein sequence ID" value="PgR016_g102_t02"/>
    <property type="gene ID" value="PgR016_g102"/>
</dbReference>
<keyword evidence="1" id="KW-1185">Reference proteome</keyword>
<evidence type="ECO:0000313" key="1">
    <source>
        <dbReference type="Proteomes" id="UP000887569"/>
    </source>
</evidence>
<organism evidence="1 2">
    <name type="scientific">Parascaris univalens</name>
    <name type="common">Nematode worm</name>
    <dbReference type="NCBI Taxonomy" id="6257"/>
    <lineage>
        <taxon>Eukaryota</taxon>
        <taxon>Metazoa</taxon>
        <taxon>Ecdysozoa</taxon>
        <taxon>Nematoda</taxon>
        <taxon>Chromadorea</taxon>
        <taxon>Rhabditida</taxon>
        <taxon>Spirurina</taxon>
        <taxon>Ascaridomorpha</taxon>
        <taxon>Ascaridoidea</taxon>
        <taxon>Ascarididae</taxon>
        <taxon>Parascaris</taxon>
    </lineage>
</organism>
<protein>
    <submittedName>
        <fullName evidence="2">Uncharacterized protein</fullName>
    </submittedName>
</protein>